<evidence type="ECO:0000256" key="1">
    <source>
        <dbReference type="SAM" id="MobiDB-lite"/>
    </source>
</evidence>
<proteinExistence type="predicted"/>
<dbReference type="AlphaFoldDB" id="A0A6N2KKZ0"/>
<dbReference type="EMBL" id="CAADRP010000513">
    <property type="protein sequence ID" value="VFU29142.1"/>
    <property type="molecule type" value="Genomic_DNA"/>
</dbReference>
<accession>A0A6N2KKZ0</accession>
<sequence>METARSDLNFNRNKVFIISQNRVGNQKDPLSNGIGNTRTGTGSQRRPFSNGVVKVVPPPAKPTQMVTSIVPPLTVIFKKSQASTKWR</sequence>
<feature type="compositionally biased region" description="Polar residues" evidence="1">
    <location>
        <begin position="33"/>
        <end position="47"/>
    </location>
</feature>
<gene>
    <name evidence="2" type="ORF">SVIM_LOCUS103558</name>
</gene>
<feature type="region of interest" description="Disordered" evidence="1">
    <location>
        <begin position="25"/>
        <end position="50"/>
    </location>
</feature>
<evidence type="ECO:0000313" key="2">
    <source>
        <dbReference type="EMBL" id="VFU29142.1"/>
    </source>
</evidence>
<name>A0A6N2KKZ0_SALVM</name>
<protein>
    <submittedName>
        <fullName evidence="2">Uncharacterized protein</fullName>
    </submittedName>
</protein>
<reference evidence="2" key="1">
    <citation type="submission" date="2019-03" db="EMBL/GenBank/DDBJ databases">
        <authorList>
            <person name="Mank J."/>
            <person name="Almeida P."/>
        </authorList>
    </citation>
    <scope>NUCLEOTIDE SEQUENCE</scope>
    <source>
        <strain evidence="2">78183</strain>
    </source>
</reference>
<organism evidence="2">
    <name type="scientific">Salix viminalis</name>
    <name type="common">Common osier</name>
    <name type="synonym">Basket willow</name>
    <dbReference type="NCBI Taxonomy" id="40686"/>
    <lineage>
        <taxon>Eukaryota</taxon>
        <taxon>Viridiplantae</taxon>
        <taxon>Streptophyta</taxon>
        <taxon>Embryophyta</taxon>
        <taxon>Tracheophyta</taxon>
        <taxon>Spermatophyta</taxon>
        <taxon>Magnoliopsida</taxon>
        <taxon>eudicotyledons</taxon>
        <taxon>Gunneridae</taxon>
        <taxon>Pentapetalae</taxon>
        <taxon>rosids</taxon>
        <taxon>fabids</taxon>
        <taxon>Malpighiales</taxon>
        <taxon>Salicaceae</taxon>
        <taxon>Saliceae</taxon>
        <taxon>Salix</taxon>
    </lineage>
</organism>